<organism evidence="1 2">
    <name type="scientific">Streptomyces netropsis</name>
    <name type="common">Streptoverticillium netropsis</name>
    <dbReference type="NCBI Taxonomy" id="55404"/>
    <lineage>
        <taxon>Bacteria</taxon>
        <taxon>Bacillati</taxon>
        <taxon>Actinomycetota</taxon>
        <taxon>Actinomycetes</taxon>
        <taxon>Kitasatosporales</taxon>
        <taxon>Streptomycetaceae</taxon>
        <taxon>Streptomyces</taxon>
    </lineage>
</organism>
<evidence type="ECO:0000313" key="2">
    <source>
        <dbReference type="Proteomes" id="UP000556436"/>
    </source>
</evidence>
<dbReference type="Gene3D" id="2.60.120.620">
    <property type="entry name" value="q2cbj1_9rhob like domain"/>
    <property type="match status" value="1"/>
</dbReference>
<dbReference type="GO" id="GO:0016706">
    <property type="term" value="F:2-oxoglutarate-dependent dioxygenase activity"/>
    <property type="evidence" value="ECO:0007669"/>
    <property type="project" value="UniProtKB-ARBA"/>
</dbReference>
<dbReference type="SUPFAM" id="SSF51197">
    <property type="entry name" value="Clavaminate synthase-like"/>
    <property type="match status" value="1"/>
</dbReference>
<comment type="caution">
    <text evidence="1">The sequence shown here is derived from an EMBL/GenBank/DDBJ whole genome shotgun (WGS) entry which is preliminary data.</text>
</comment>
<proteinExistence type="predicted"/>
<dbReference type="RefSeq" id="WP_184740209.1">
    <property type="nucleotide sequence ID" value="NZ_BMRW01000026.1"/>
</dbReference>
<evidence type="ECO:0000313" key="1">
    <source>
        <dbReference type="EMBL" id="MBB4890756.1"/>
    </source>
</evidence>
<dbReference type="PANTHER" id="PTHR20883">
    <property type="entry name" value="PHYTANOYL-COA DIOXYGENASE DOMAIN CONTAINING 1"/>
    <property type="match status" value="1"/>
</dbReference>
<dbReference type="AlphaFoldDB" id="A0A7W7LJH2"/>
<gene>
    <name evidence="1" type="ORF">FHS38_006846</name>
</gene>
<name>A0A7W7LJH2_STRNE</name>
<keyword evidence="2" id="KW-1185">Reference proteome</keyword>
<dbReference type="InterPro" id="IPR008775">
    <property type="entry name" value="Phytyl_CoA_dOase-like"/>
</dbReference>
<protein>
    <submittedName>
        <fullName evidence="1">Ectoine hydroxylase-related dioxygenase (Phytanoyl-CoA dioxygenase family)</fullName>
    </submittedName>
</protein>
<reference evidence="1 2" key="1">
    <citation type="submission" date="2020-08" db="EMBL/GenBank/DDBJ databases">
        <title>Genomic Encyclopedia of Type Strains, Phase III (KMG-III): the genomes of soil and plant-associated and newly described type strains.</title>
        <authorList>
            <person name="Whitman W."/>
        </authorList>
    </citation>
    <scope>NUCLEOTIDE SEQUENCE [LARGE SCALE GENOMIC DNA]</scope>
    <source>
        <strain evidence="1 2">CECT 3265</strain>
    </source>
</reference>
<dbReference type="Proteomes" id="UP000556436">
    <property type="component" value="Unassembled WGS sequence"/>
</dbReference>
<dbReference type="GO" id="GO:0005506">
    <property type="term" value="F:iron ion binding"/>
    <property type="evidence" value="ECO:0007669"/>
    <property type="project" value="UniProtKB-ARBA"/>
</dbReference>
<sequence>MRLSGLAQRHPEFLDLVDLPAALSLVTDVLGWNIFVYHSHLDVNTTSSTAGPFQYCWHQDMAGAIGPLAHPRPLLSIKVGYFLTDTSCPDRGNLWLVPGSHRREGLTPPADPAQAVEGAMPVLAPAGSALLLDPRVWHTRGANASSVTRKVLFYAYAYRWLRPRDDLRLTDRQWAELSPVHRQLLGGGDSLEGFYHPQESDVPLRAAPARGRGLCRRWSCWAAPWPRWRGSLWAASSATNR</sequence>
<dbReference type="PANTHER" id="PTHR20883:SF48">
    <property type="entry name" value="ECTOINE DIOXYGENASE"/>
    <property type="match status" value="1"/>
</dbReference>
<keyword evidence="1" id="KW-0223">Dioxygenase</keyword>
<dbReference type="EMBL" id="JACHJG010000025">
    <property type="protein sequence ID" value="MBB4890756.1"/>
    <property type="molecule type" value="Genomic_DNA"/>
</dbReference>
<accession>A0A7W7LJH2</accession>
<keyword evidence="1" id="KW-0560">Oxidoreductase</keyword>
<dbReference type="Pfam" id="PF05721">
    <property type="entry name" value="PhyH"/>
    <property type="match status" value="1"/>
</dbReference>